<evidence type="ECO:0000313" key="2">
    <source>
        <dbReference type="EMBL" id="TVY81119.1"/>
    </source>
</evidence>
<comment type="caution">
    <text evidence="2">The sequence shown here is derived from an EMBL/GenBank/DDBJ whole genome shotgun (WGS) entry which is preliminary data.</text>
</comment>
<dbReference type="EMBL" id="QGMK01000544">
    <property type="protein sequence ID" value="TVY81119.1"/>
    <property type="molecule type" value="Genomic_DNA"/>
</dbReference>
<feature type="compositionally biased region" description="Polar residues" evidence="1">
    <location>
        <begin position="106"/>
        <end position="120"/>
    </location>
</feature>
<feature type="region of interest" description="Disordered" evidence="1">
    <location>
        <begin position="106"/>
        <end position="125"/>
    </location>
</feature>
<dbReference type="GO" id="GO:0000981">
    <property type="term" value="F:DNA-binding transcription factor activity, RNA polymerase II-specific"/>
    <property type="evidence" value="ECO:0007669"/>
    <property type="project" value="TreeGrafter"/>
</dbReference>
<reference evidence="2 3" key="1">
    <citation type="submission" date="2018-05" db="EMBL/GenBank/DDBJ databases">
        <title>Genome sequencing and assembly of the regulated plant pathogen Lachnellula willkommii and related sister species for the development of diagnostic species identification markers.</title>
        <authorList>
            <person name="Giroux E."/>
            <person name="Bilodeau G."/>
        </authorList>
    </citation>
    <scope>NUCLEOTIDE SEQUENCE [LARGE SCALE GENOMIC DNA]</scope>
    <source>
        <strain evidence="2 3">CBS 268.59</strain>
    </source>
</reference>
<dbReference type="Proteomes" id="UP000469558">
    <property type="component" value="Unassembled WGS sequence"/>
</dbReference>
<dbReference type="AlphaFoldDB" id="A0A8T9C5X9"/>
<organism evidence="2 3">
    <name type="scientific">Lachnellula suecica</name>
    <dbReference type="NCBI Taxonomy" id="602035"/>
    <lineage>
        <taxon>Eukaryota</taxon>
        <taxon>Fungi</taxon>
        <taxon>Dikarya</taxon>
        <taxon>Ascomycota</taxon>
        <taxon>Pezizomycotina</taxon>
        <taxon>Leotiomycetes</taxon>
        <taxon>Helotiales</taxon>
        <taxon>Lachnaceae</taxon>
        <taxon>Lachnellula</taxon>
    </lineage>
</organism>
<dbReference type="OrthoDB" id="3546279at2759"/>
<feature type="region of interest" description="Disordered" evidence="1">
    <location>
        <begin position="135"/>
        <end position="154"/>
    </location>
</feature>
<evidence type="ECO:0000256" key="1">
    <source>
        <dbReference type="SAM" id="MobiDB-lite"/>
    </source>
</evidence>
<name>A0A8T9C5X9_9HELO</name>
<evidence type="ECO:0000313" key="3">
    <source>
        <dbReference type="Proteomes" id="UP000469558"/>
    </source>
</evidence>
<gene>
    <name evidence="2" type="primary">ECM22_1</name>
    <name evidence="2" type="ORF">LSUE1_G003933</name>
</gene>
<proteinExistence type="predicted"/>
<keyword evidence="3" id="KW-1185">Reference proteome</keyword>
<feature type="region of interest" description="Disordered" evidence="1">
    <location>
        <begin position="62"/>
        <end position="81"/>
    </location>
</feature>
<dbReference type="InterPro" id="IPR052400">
    <property type="entry name" value="Zn2-C6_fungal_TF"/>
</dbReference>
<dbReference type="Pfam" id="PF11951">
    <property type="entry name" value="Fungal_trans_2"/>
    <property type="match status" value="1"/>
</dbReference>
<sequence length="489" mass="54995">MGVRGVASGESSWYQCLSTLPGFALTAGDGNAKADSTLVRRVPACMRRLRQTVSRAIVIRSRPSPAGSTIPGRQPRSGPRIPLTQFRDAALTVHSGVSCIYNKVTPNPGNSIPASNQQSVAREPIEQRDNRLANSISASNQQSATREPIEQRDSRLLDDYKSPFSIRIGSDAFNQLRITAFETESFTLPESEGRRKIELRLLQHYITSTSHTFPACHNAAVLQTWSVEVPKLALQYDNLLYPIFSLSALHLLKSEPQNQELIAARQNYVTLTLQQHRRAIAELTQESADAVCFASTLLIYDAFASLQNRVLEPYSPPTEWLQMSRGAGSIYRAAITTFQDLANSMIYPIAMAEPRLQNHDIWAVDENRKPYLGLLSQNIRSEEIWDDETREAYEKTLNYIGSARVAIQNGEHPMGISRRMMAFAVLAPKRFIEAVEQQRPRAWAVLAHFFALGAELQNNWWLGNTVQREIQGIWNVLPTEWRELVSHLL</sequence>
<feature type="compositionally biased region" description="Low complexity" evidence="1">
    <location>
        <begin position="135"/>
        <end position="144"/>
    </location>
</feature>
<dbReference type="InterPro" id="IPR021858">
    <property type="entry name" value="Fun_TF"/>
</dbReference>
<accession>A0A8T9C5X9</accession>
<protein>
    <submittedName>
        <fullName evidence="2">Sterol regulatory element-binding protein ECM22</fullName>
    </submittedName>
</protein>
<dbReference type="PANTHER" id="PTHR47657">
    <property type="entry name" value="STEROL REGULATORY ELEMENT-BINDING PROTEIN ECM22"/>
    <property type="match status" value="1"/>
</dbReference>
<dbReference type="PANTHER" id="PTHR47657:SF14">
    <property type="entry name" value="ZN(2)-C6 FUNGAL-TYPE DOMAIN-CONTAINING PROTEIN"/>
    <property type="match status" value="1"/>
</dbReference>